<evidence type="ECO:0000313" key="5">
    <source>
        <dbReference type="EMBL" id="CEA09597.1"/>
    </source>
</evidence>
<dbReference type="Pfam" id="PF05448">
    <property type="entry name" value="AXE1"/>
    <property type="match status" value="1"/>
</dbReference>
<protein>
    <submittedName>
        <fullName evidence="5">Cephalosporin-C deacetylase</fullName>
    </submittedName>
</protein>
<dbReference type="AlphaFoldDB" id="A0A078MVZ8"/>
<reference evidence="5" key="1">
    <citation type="submission" date="2014-07" db="EMBL/GenBank/DDBJ databases">
        <authorList>
            <person name="Urmite Genomes Urmite Genomes"/>
        </authorList>
    </citation>
    <scope>NUCLEOTIDE SEQUENCE</scope>
    <source>
        <strain evidence="5">11W110_air</strain>
    </source>
</reference>
<accession>A0A078MVZ8</accession>
<evidence type="ECO:0000256" key="2">
    <source>
        <dbReference type="PIRSR" id="PIRSR639069-2"/>
    </source>
</evidence>
<feature type="region of interest" description="Disordered" evidence="3">
    <location>
        <begin position="118"/>
        <end position="142"/>
    </location>
</feature>
<dbReference type="EMBL" id="LN483072">
    <property type="protein sequence ID" value="CEA09597.1"/>
    <property type="molecule type" value="Genomic_DNA"/>
</dbReference>
<feature type="active site" description="Nucleophile" evidence="1">
    <location>
        <position position="186"/>
    </location>
</feature>
<evidence type="ECO:0000256" key="3">
    <source>
        <dbReference type="SAM" id="MobiDB-lite"/>
    </source>
</evidence>
<dbReference type="InterPro" id="IPR029058">
    <property type="entry name" value="AB_hydrolase_fold"/>
</dbReference>
<dbReference type="PANTHER" id="PTHR40111">
    <property type="entry name" value="CEPHALOSPORIN-C DEACETYLASE"/>
    <property type="match status" value="1"/>
</dbReference>
<gene>
    <name evidence="5" type="primary">axeA</name>
    <name evidence="5" type="ORF">BN1051_02969</name>
</gene>
<dbReference type="GO" id="GO:0052689">
    <property type="term" value="F:carboxylic ester hydrolase activity"/>
    <property type="evidence" value="ECO:0007669"/>
    <property type="project" value="TreeGrafter"/>
</dbReference>
<feature type="active site" description="Charge relay system" evidence="1">
    <location>
        <position position="272"/>
    </location>
</feature>
<dbReference type="PATRIC" id="fig|1461584.3.peg.2945"/>
<sequence length="326" mass="35014">MYSDLPADQLVHYRGSQTQPEDFDAFWEQTLAEARRHPLAVRLKPVETELATLQVWDVTFNGFGGEPIRAWLRAPAGAAGPLPGVVQFVGYGGGRGDAHENLLWASAGFAHLQMDTRGQGAGWSRGDTPDAAGSGGPQVPGVMTRGISDPDTYYYRRLFTDAVRAVEALQSLDLVDGARTAAVGGSQGGALTLAAAALAPDLAAVVAYVPFLSDFPRAVQVTDAYPYRELRDYLAVHRGGTERVMDTLRYFDMVNLVPRAQVPALFSVGLMDETTPPSTVYAAYNNYAGPKELMVWPFNGHEGGGIEDETAAVAFLRRRLAGPGIA</sequence>
<dbReference type="InterPro" id="IPR008391">
    <property type="entry name" value="AXE1_dom"/>
</dbReference>
<name>A0A078MVZ8_9MICC</name>
<dbReference type="PANTHER" id="PTHR40111:SF1">
    <property type="entry name" value="CEPHALOSPORIN-C DEACETYLASE"/>
    <property type="match status" value="1"/>
</dbReference>
<feature type="active site" description="Charge relay system" evidence="1">
    <location>
        <position position="301"/>
    </location>
</feature>
<evidence type="ECO:0000256" key="1">
    <source>
        <dbReference type="PIRSR" id="PIRSR639069-1"/>
    </source>
</evidence>
<dbReference type="SUPFAM" id="SSF53474">
    <property type="entry name" value="alpha/beta-Hydrolases"/>
    <property type="match status" value="1"/>
</dbReference>
<proteinExistence type="predicted"/>
<feature type="binding site" evidence="2">
    <location>
        <position position="91"/>
    </location>
    <ligand>
        <name>substrate</name>
    </ligand>
</feature>
<dbReference type="InterPro" id="IPR039069">
    <property type="entry name" value="CE7"/>
</dbReference>
<feature type="domain" description="Acetyl xylan esterase" evidence="4">
    <location>
        <begin position="3"/>
        <end position="317"/>
    </location>
</feature>
<evidence type="ECO:0000259" key="4">
    <source>
        <dbReference type="Pfam" id="PF05448"/>
    </source>
</evidence>
<dbReference type="GO" id="GO:0005976">
    <property type="term" value="P:polysaccharide metabolic process"/>
    <property type="evidence" value="ECO:0007669"/>
    <property type="project" value="TreeGrafter"/>
</dbReference>
<organism evidence="5">
    <name type="scientific">Arthrobacter saudimassiliensis</name>
    <dbReference type="NCBI Taxonomy" id="1461584"/>
    <lineage>
        <taxon>Bacteria</taxon>
        <taxon>Bacillati</taxon>
        <taxon>Actinomycetota</taxon>
        <taxon>Actinomycetes</taxon>
        <taxon>Micrococcales</taxon>
        <taxon>Micrococcaceae</taxon>
        <taxon>Arthrobacter</taxon>
    </lineage>
</organism>
<dbReference type="Gene3D" id="3.40.50.1820">
    <property type="entry name" value="alpha/beta hydrolase"/>
    <property type="match status" value="1"/>
</dbReference>